<evidence type="ECO:0000313" key="3">
    <source>
        <dbReference type="Proteomes" id="UP000530530"/>
    </source>
</evidence>
<protein>
    <recommendedName>
        <fullName evidence="4">Integral membrane protein</fullName>
    </recommendedName>
</protein>
<keyword evidence="3" id="KW-1185">Reference proteome</keyword>
<sequence length="42" mass="4687">MGDVDDVKLRRRGWTDAERWQVYLAAAGLIVAIIAAVGQFVR</sequence>
<accession>A0ABR6LXT6</accession>
<dbReference type="Proteomes" id="UP000530530">
    <property type="component" value="Unassembled WGS sequence"/>
</dbReference>
<keyword evidence="1" id="KW-0812">Transmembrane</keyword>
<evidence type="ECO:0000313" key="2">
    <source>
        <dbReference type="EMBL" id="MBB4787165.1"/>
    </source>
</evidence>
<keyword evidence="1" id="KW-1133">Transmembrane helix</keyword>
<keyword evidence="1" id="KW-0472">Membrane</keyword>
<name>A0ABR6LXT6_9ACTN</name>
<proteinExistence type="predicted"/>
<feature type="transmembrane region" description="Helical" evidence="1">
    <location>
        <begin position="20"/>
        <end position="41"/>
    </location>
</feature>
<gene>
    <name evidence="2" type="ORF">BJY27_008126</name>
</gene>
<dbReference type="RefSeq" id="WP_274596663.1">
    <property type="nucleotide sequence ID" value="NZ_CP157809.1"/>
</dbReference>
<reference evidence="2 3" key="1">
    <citation type="submission" date="2020-08" db="EMBL/GenBank/DDBJ databases">
        <title>Sequencing the genomes of 1000 actinobacteria strains.</title>
        <authorList>
            <person name="Klenk H.-P."/>
        </authorList>
    </citation>
    <scope>NUCLEOTIDE SEQUENCE [LARGE SCALE GENOMIC DNA]</scope>
    <source>
        <strain evidence="2 3">DSM 41530</strain>
    </source>
</reference>
<organism evidence="2 3">
    <name type="scientific">Streptomyces rapamycinicus</name>
    <dbReference type="NCBI Taxonomy" id="1226757"/>
    <lineage>
        <taxon>Bacteria</taxon>
        <taxon>Bacillati</taxon>
        <taxon>Actinomycetota</taxon>
        <taxon>Actinomycetes</taxon>
        <taxon>Kitasatosporales</taxon>
        <taxon>Streptomycetaceae</taxon>
        <taxon>Streptomyces</taxon>
        <taxon>Streptomyces violaceusniger group</taxon>
    </lineage>
</organism>
<comment type="caution">
    <text evidence="2">The sequence shown here is derived from an EMBL/GenBank/DDBJ whole genome shotgun (WGS) entry which is preliminary data.</text>
</comment>
<evidence type="ECO:0000256" key="1">
    <source>
        <dbReference type="SAM" id="Phobius"/>
    </source>
</evidence>
<dbReference type="EMBL" id="JACHNG010000001">
    <property type="protein sequence ID" value="MBB4787165.1"/>
    <property type="molecule type" value="Genomic_DNA"/>
</dbReference>
<evidence type="ECO:0008006" key="4">
    <source>
        <dbReference type="Google" id="ProtNLM"/>
    </source>
</evidence>